<gene>
    <name evidence="2" type="ORF">NQ315_014077</name>
</gene>
<evidence type="ECO:0000256" key="1">
    <source>
        <dbReference type="SAM" id="MobiDB-lite"/>
    </source>
</evidence>
<evidence type="ECO:0000313" key="2">
    <source>
        <dbReference type="EMBL" id="KAJ8918209.1"/>
    </source>
</evidence>
<sequence>MKPLLNGRGKILGKKLPKSIFSKIVGELWLNTRPEIIVNGFSKAGIMPFNDDVVPKEKYHPGSWQKWEEAEKIKNAAKVCPASEEGHHSVDSNKNNNVPPALDMVSTSATSDMPLPLPVIISNSPELVDNEGDCTNGNPREPEPKNISQNNGVTFENLLLQTIKQSQRGSDAVTKKKRVAFGAEVVTEQTVLDRLREQEKEKMNKENKKTKKSKKLPITKRKEITEDDISEESEAFSIHDSDDNDETLEAIVEREEEDMREIAEASRDITSKQEGDWLLVKFATKKTIQYFVGQIQDISDMNESFVKFARRAKAARKSTIFVFPETEDTSLISDEEIQCILPKPTVCRRVIARSKNLIQLTNRIRWEKSDAFIPPNFEYQSDSDSYQEIQNCRVQDYVTMYLDDKDFQQICDCTNVRYLKGKRKSIKFNIIENKNFFGISILMSLSLPRAKEVAIDEQMIPFTGTCRLKQFVRGKSNPEGLKNIVLLQMD</sequence>
<dbReference type="Proteomes" id="UP001159042">
    <property type="component" value="Unassembled WGS sequence"/>
</dbReference>
<proteinExistence type="predicted"/>
<keyword evidence="3" id="KW-1185">Reference proteome</keyword>
<protein>
    <submittedName>
        <fullName evidence="2">Uncharacterized protein</fullName>
    </submittedName>
</protein>
<feature type="compositionally biased region" description="Basic and acidic residues" evidence="1">
    <location>
        <begin position="197"/>
        <end position="207"/>
    </location>
</feature>
<reference evidence="2 3" key="1">
    <citation type="journal article" date="2023" name="Insect Mol. Biol.">
        <title>Genome sequencing provides insights into the evolution of gene families encoding plant cell wall-degrading enzymes in longhorned beetles.</title>
        <authorList>
            <person name="Shin N.R."/>
            <person name="Okamura Y."/>
            <person name="Kirsch R."/>
            <person name="Pauchet Y."/>
        </authorList>
    </citation>
    <scope>NUCLEOTIDE SEQUENCE [LARGE SCALE GENOMIC DNA]</scope>
    <source>
        <strain evidence="2">EAD_L_NR</strain>
    </source>
</reference>
<dbReference type="EMBL" id="JANEYG010000027">
    <property type="protein sequence ID" value="KAJ8918209.1"/>
    <property type="molecule type" value="Genomic_DNA"/>
</dbReference>
<feature type="compositionally biased region" description="Basic residues" evidence="1">
    <location>
        <begin position="208"/>
        <end position="219"/>
    </location>
</feature>
<organism evidence="2 3">
    <name type="scientific">Exocentrus adspersus</name>
    <dbReference type="NCBI Taxonomy" id="1586481"/>
    <lineage>
        <taxon>Eukaryota</taxon>
        <taxon>Metazoa</taxon>
        <taxon>Ecdysozoa</taxon>
        <taxon>Arthropoda</taxon>
        <taxon>Hexapoda</taxon>
        <taxon>Insecta</taxon>
        <taxon>Pterygota</taxon>
        <taxon>Neoptera</taxon>
        <taxon>Endopterygota</taxon>
        <taxon>Coleoptera</taxon>
        <taxon>Polyphaga</taxon>
        <taxon>Cucujiformia</taxon>
        <taxon>Chrysomeloidea</taxon>
        <taxon>Cerambycidae</taxon>
        <taxon>Lamiinae</taxon>
        <taxon>Acanthocinini</taxon>
        <taxon>Exocentrus</taxon>
    </lineage>
</organism>
<feature type="compositionally biased region" description="Acidic residues" evidence="1">
    <location>
        <begin position="225"/>
        <end position="234"/>
    </location>
</feature>
<name>A0AAV8VW09_9CUCU</name>
<evidence type="ECO:0000313" key="3">
    <source>
        <dbReference type="Proteomes" id="UP001159042"/>
    </source>
</evidence>
<dbReference type="AlphaFoldDB" id="A0AAV8VW09"/>
<accession>A0AAV8VW09</accession>
<feature type="region of interest" description="Disordered" evidence="1">
    <location>
        <begin position="197"/>
        <end position="245"/>
    </location>
</feature>
<comment type="caution">
    <text evidence="2">The sequence shown here is derived from an EMBL/GenBank/DDBJ whole genome shotgun (WGS) entry which is preliminary data.</text>
</comment>